<name>A0AAN3VVR9_9FUSO</name>
<dbReference type="EMBL" id="ALKK01000039">
    <property type="protein sequence ID" value="EJU17769.1"/>
    <property type="molecule type" value="Genomic_DNA"/>
</dbReference>
<gene>
    <name evidence="1" type="ORF">HMPREF1127_2138</name>
</gene>
<comment type="caution">
    <text evidence="1">The sequence shown here is derived from an EMBL/GenBank/DDBJ whole genome shotgun (WGS) entry which is preliminary data.</text>
</comment>
<evidence type="ECO:0000313" key="1">
    <source>
        <dbReference type="EMBL" id="EJU17769.1"/>
    </source>
</evidence>
<dbReference type="PROSITE" id="PS51257">
    <property type="entry name" value="PROKAR_LIPOPROTEIN"/>
    <property type="match status" value="1"/>
</dbReference>
<protein>
    <submittedName>
        <fullName evidence="1">Lipoprotein</fullName>
    </submittedName>
</protein>
<dbReference type="Proteomes" id="UP000003120">
    <property type="component" value="Unassembled WGS sequence"/>
</dbReference>
<keyword evidence="1" id="KW-0449">Lipoprotein</keyword>
<reference evidence="1 2" key="1">
    <citation type="submission" date="2012-07" db="EMBL/GenBank/DDBJ databases">
        <authorList>
            <person name="Durkin A.S."/>
            <person name="McCorrison J."/>
            <person name="Torralba M."/>
            <person name="Gillis M."/>
            <person name="Methe B."/>
            <person name="Sutton G."/>
            <person name="Nelson K.E."/>
        </authorList>
    </citation>
    <scope>NUCLEOTIDE SEQUENCE [LARGE SCALE GENOMIC DNA]</scope>
    <source>
        <strain evidence="1 2">Fnf 1007</strain>
    </source>
</reference>
<accession>A0AAN3VVR9</accession>
<dbReference type="AlphaFoldDB" id="A0AAN3VVR9"/>
<sequence length="247" mass="28700">MRKLIFFLLLLVFVGCGNDETSNIKVPEDKNEPSKIATISYKFDITDKTSVKLQGDVYLYYGIDNLIPTVEEMKSVALELIQNHPSFENYFFYFHFQFSNLNEQGKDYNLYYRISKLGKEDFQITPLYEEIPMFNITFEDIVVGCGGIFPFYSVAPIKIGDSFDILKEKIGNPAVTKNNKVEYYLVNDKYQMFGVLALTLTENIVSDINFYSLNLHLKKSQIEDIKSYITGTKKYEELKIKELEDIF</sequence>
<organism evidence="1 2">
    <name type="scientific">Fusobacterium necrophorum subsp. funduliforme Fnf 1007</name>
    <dbReference type="NCBI Taxonomy" id="1161424"/>
    <lineage>
        <taxon>Bacteria</taxon>
        <taxon>Fusobacteriati</taxon>
        <taxon>Fusobacteriota</taxon>
        <taxon>Fusobacteriia</taxon>
        <taxon>Fusobacteriales</taxon>
        <taxon>Fusobacteriaceae</taxon>
        <taxon>Fusobacterium</taxon>
    </lineage>
</organism>
<proteinExistence type="predicted"/>
<evidence type="ECO:0000313" key="2">
    <source>
        <dbReference type="Proteomes" id="UP000003120"/>
    </source>
</evidence>